<gene>
    <name evidence="6" type="primary">pcpR_6</name>
    <name evidence="6" type="ORF">PS704_00989</name>
</gene>
<dbReference type="PANTHER" id="PTHR30118:SF15">
    <property type="entry name" value="TRANSCRIPTIONAL REGULATORY PROTEIN"/>
    <property type="match status" value="1"/>
</dbReference>
<sequence length="326" mass="36577">MYRVHSKCEISGEHADCGSNFGRWTVDLHDLDLNLLVVFNQLLLDRRVSTVAQNLGLTQPAVSHALKRLRAALQDDLFVRTYQGMVPTPFAELLAEPVTQAMHTLREALNQQNVFDPGSSVRTFTVAMTDIGEIYVMPRLMDALARLAPGCVISTVRDNAMSLNEDLQNGTVDLAIGLIPHLQTGFYQRRLLQQRYVCMCREGHPATQEALTLERFCSYGHVRVIAANTGHGEADALMTRQGIQRSIRLEVPHFAAIGHILQHTDLLATVPEHFASFCREPFGLTALPHPVALPEFTVNVLWHGRYHRDPANSWLRKLIFKVLSEV</sequence>
<evidence type="ECO:0000256" key="3">
    <source>
        <dbReference type="ARBA" id="ARBA00023125"/>
    </source>
</evidence>
<evidence type="ECO:0000256" key="2">
    <source>
        <dbReference type="ARBA" id="ARBA00023015"/>
    </source>
</evidence>
<evidence type="ECO:0000313" key="6">
    <source>
        <dbReference type="EMBL" id="VVN79526.1"/>
    </source>
</evidence>
<dbReference type="Gene3D" id="3.40.190.10">
    <property type="entry name" value="Periplasmic binding protein-like II"/>
    <property type="match status" value="2"/>
</dbReference>
<dbReference type="Pfam" id="PF03466">
    <property type="entry name" value="LysR_substrate"/>
    <property type="match status" value="1"/>
</dbReference>
<proteinExistence type="inferred from homology"/>
<dbReference type="CDD" id="cd08459">
    <property type="entry name" value="PBP2_DntR_NahR_LinR_like"/>
    <property type="match status" value="1"/>
</dbReference>
<dbReference type="Gene3D" id="1.10.10.10">
    <property type="entry name" value="Winged helix-like DNA-binding domain superfamily/Winged helix DNA-binding domain"/>
    <property type="match status" value="1"/>
</dbReference>
<keyword evidence="2" id="KW-0805">Transcription regulation</keyword>
<dbReference type="InterPro" id="IPR036390">
    <property type="entry name" value="WH_DNA-bd_sf"/>
</dbReference>
<dbReference type="GO" id="GO:0003677">
    <property type="term" value="F:DNA binding"/>
    <property type="evidence" value="ECO:0007669"/>
    <property type="project" value="UniProtKB-KW"/>
</dbReference>
<dbReference type="InterPro" id="IPR050389">
    <property type="entry name" value="LysR-type_TF"/>
</dbReference>
<dbReference type="InterPro" id="IPR036388">
    <property type="entry name" value="WH-like_DNA-bd_sf"/>
</dbReference>
<evidence type="ECO:0000313" key="7">
    <source>
        <dbReference type="Proteomes" id="UP000326557"/>
    </source>
</evidence>
<dbReference type="SUPFAM" id="SSF53850">
    <property type="entry name" value="Periplasmic binding protein-like II"/>
    <property type="match status" value="1"/>
</dbReference>
<dbReference type="InterPro" id="IPR005119">
    <property type="entry name" value="LysR_subst-bd"/>
</dbReference>
<keyword evidence="4" id="KW-0804">Transcription</keyword>
<dbReference type="EMBL" id="CABVHP010000002">
    <property type="protein sequence ID" value="VVN79526.1"/>
    <property type="molecule type" value="Genomic_DNA"/>
</dbReference>
<dbReference type="Proteomes" id="UP000326557">
    <property type="component" value="Unassembled WGS sequence"/>
</dbReference>
<protein>
    <submittedName>
        <fullName evidence="6">PCP degradation transcriptional activation protein</fullName>
    </submittedName>
</protein>
<dbReference type="AlphaFoldDB" id="A0A5E7AKG2"/>
<accession>A0A5E7AKG2</accession>
<name>A0A5E7AKG2_PSEFL</name>
<feature type="domain" description="HTH lysR-type" evidence="5">
    <location>
        <begin position="31"/>
        <end position="88"/>
    </location>
</feature>
<dbReference type="Pfam" id="PF00126">
    <property type="entry name" value="HTH_1"/>
    <property type="match status" value="1"/>
</dbReference>
<dbReference type="PRINTS" id="PR00039">
    <property type="entry name" value="HTHLYSR"/>
</dbReference>
<evidence type="ECO:0000256" key="4">
    <source>
        <dbReference type="ARBA" id="ARBA00023163"/>
    </source>
</evidence>
<dbReference type="PANTHER" id="PTHR30118">
    <property type="entry name" value="HTH-TYPE TRANSCRIPTIONAL REGULATOR LEUO-RELATED"/>
    <property type="match status" value="1"/>
</dbReference>
<dbReference type="PROSITE" id="PS50931">
    <property type="entry name" value="HTH_LYSR"/>
    <property type="match status" value="1"/>
</dbReference>
<organism evidence="6 7">
    <name type="scientific">Pseudomonas fluorescens</name>
    <dbReference type="NCBI Taxonomy" id="294"/>
    <lineage>
        <taxon>Bacteria</taxon>
        <taxon>Pseudomonadati</taxon>
        <taxon>Pseudomonadota</taxon>
        <taxon>Gammaproteobacteria</taxon>
        <taxon>Pseudomonadales</taxon>
        <taxon>Pseudomonadaceae</taxon>
        <taxon>Pseudomonas</taxon>
    </lineage>
</organism>
<dbReference type="InterPro" id="IPR000847">
    <property type="entry name" value="LysR_HTH_N"/>
</dbReference>
<evidence type="ECO:0000259" key="5">
    <source>
        <dbReference type="PROSITE" id="PS50931"/>
    </source>
</evidence>
<keyword evidence="3" id="KW-0238">DNA-binding</keyword>
<dbReference type="SUPFAM" id="SSF46785">
    <property type="entry name" value="Winged helix' DNA-binding domain"/>
    <property type="match status" value="1"/>
</dbReference>
<comment type="similarity">
    <text evidence="1">Belongs to the LysR transcriptional regulatory family.</text>
</comment>
<evidence type="ECO:0000256" key="1">
    <source>
        <dbReference type="ARBA" id="ARBA00009437"/>
    </source>
</evidence>
<reference evidence="6 7" key="1">
    <citation type="submission" date="2019-09" db="EMBL/GenBank/DDBJ databases">
        <authorList>
            <person name="Chandra G."/>
            <person name="Truman W A."/>
        </authorList>
    </citation>
    <scope>NUCLEOTIDE SEQUENCE [LARGE SCALE GENOMIC DNA]</scope>
    <source>
        <strain evidence="6">PS704</strain>
    </source>
</reference>
<dbReference type="GO" id="GO:0003700">
    <property type="term" value="F:DNA-binding transcription factor activity"/>
    <property type="evidence" value="ECO:0007669"/>
    <property type="project" value="InterPro"/>
</dbReference>